<feature type="compositionally biased region" description="Low complexity" evidence="15">
    <location>
        <begin position="179"/>
        <end position="196"/>
    </location>
</feature>
<evidence type="ECO:0000313" key="19">
    <source>
        <dbReference type="EMBL" id="PLW20258.1"/>
    </source>
</evidence>
<keyword evidence="9 12" id="KW-0413">Isomerase</keyword>
<dbReference type="UniPathway" id="UPA00126">
    <property type="reaction ID" value="UER00423"/>
</dbReference>
<evidence type="ECO:0000256" key="10">
    <source>
        <dbReference type="PIRSR" id="PIRSR001480-1"/>
    </source>
</evidence>
<keyword evidence="8 11" id="KW-0862">Zinc</keyword>
<dbReference type="InterPro" id="IPR046458">
    <property type="entry name" value="PMI_typeI_hel"/>
</dbReference>
<dbReference type="InterPro" id="IPR018050">
    <property type="entry name" value="Pmannose_isomerase-type1_CS"/>
</dbReference>
<evidence type="ECO:0000256" key="1">
    <source>
        <dbReference type="ARBA" id="ARBA00000757"/>
    </source>
</evidence>
<feature type="active site" evidence="10">
    <location>
        <position position="310"/>
    </location>
</feature>
<comment type="pathway">
    <text evidence="3 14">Nucleotide-sugar biosynthesis; GDP-alpha-D-mannose biosynthesis; alpha-D-mannose 1-phosphate from D-fructose 6-phosphate: step 1/2.</text>
</comment>
<keyword evidence="21" id="KW-1185">Reference proteome</keyword>
<dbReference type="Gene3D" id="2.60.120.10">
    <property type="entry name" value="Jelly Rolls"/>
    <property type="match status" value="2"/>
</dbReference>
<comment type="cofactor">
    <cofactor evidence="11 12">
        <name>Zn(2+)</name>
        <dbReference type="ChEBI" id="CHEBI:29105"/>
    </cofactor>
    <text evidence="11 12">Binds 1 zinc ion per subunit.</text>
</comment>
<dbReference type="PIRSF" id="PIRSF001480">
    <property type="entry name" value="Mannose-6-phosphate_isomerase"/>
    <property type="match status" value="1"/>
</dbReference>
<dbReference type="SUPFAM" id="SSF51182">
    <property type="entry name" value="RmlC-like cupins"/>
    <property type="match status" value="1"/>
</dbReference>
<sequence>MSVILEIIPQVQLYDWGKLGRDGSKVAQYSMHLPQFQYDQNKPYAELWMGTHSSLPSKLTDGTLLADHLASNPATLLGKHIHSQYGARLPFLFKVLAIGKALSIQAHPDRQLAIKLHKERPDVYKDDNHKPEMAIAITPFSGFCGFRPLNQISQYLEKVPEFAAVIGQETTRRFLETITSSTSTTHPSITSSAAASGGDQARVKGHQALLKELFEKLMNASTELVTEQLRKLITRIESEGGRTKPFGTDEELLLRLNEQFPDDVGIFCTFVLNVVRLEPGQAAFLQADEPHAYLTGDIVECMASSDNVVRAGLTPKLRDVPTLTEMLTYSYGPAESQLMKPTLFQDCQHTTLYDPPIEEFSVLLTKLSPGEHDQHPPINGPSILIVTQGSGTIEAEGLHIAPKHEGQVYFIAAGTPVTISAQQSTFVSYRAFVQVASQT</sequence>
<dbReference type="GO" id="GO:0005829">
    <property type="term" value="C:cytosol"/>
    <property type="evidence" value="ECO:0007669"/>
    <property type="project" value="TreeGrafter"/>
</dbReference>
<dbReference type="Proteomes" id="UP000235388">
    <property type="component" value="Unassembled WGS sequence"/>
</dbReference>
<dbReference type="InterPro" id="IPR014710">
    <property type="entry name" value="RmlC-like_jellyroll"/>
</dbReference>
<dbReference type="PROSITE" id="PS00966">
    <property type="entry name" value="PMI_I_2"/>
    <property type="match status" value="1"/>
</dbReference>
<evidence type="ECO:0000256" key="15">
    <source>
        <dbReference type="SAM" id="MobiDB-lite"/>
    </source>
</evidence>
<dbReference type="AlphaFoldDB" id="A0A2N5T475"/>
<dbReference type="Gene3D" id="1.10.441.10">
    <property type="entry name" value="Phosphomannose Isomerase, domain 2"/>
    <property type="match status" value="1"/>
</dbReference>
<dbReference type="InterPro" id="IPR001250">
    <property type="entry name" value="Man6P_Isoase-1"/>
</dbReference>
<evidence type="ECO:0000256" key="4">
    <source>
        <dbReference type="ARBA" id="ARBA00010772"/>
    </source>
</evidence>
<accession>A0A2N5T475</accession>
<dbReference type="GO" id="GO:0005975">
    <property type="term" value="P:carbohydrate metabolic process"/>
    <property type="evidence" value="ECO:0007669"/>
    <property type="project" value="InterPro"/>
</dbReference>
<evidence type="ECO:0000256" key="12">
    <source>
        <dbReference type="RuleBase" id="RU000611"/>
    </source>
</evidence>
<organism evidence="19 21">
    <name type="scientific">Puccinia coronata f. sp. avenae</name>
    <dbReference type="NCBI Taxonomy" id="200324"/>
    <lineage>
        <taxon>Eukaryota</taxon>
        <taxon>Fungi</taxon>
        <taxon>Dikarya</taxon>
        <taxon>Basidiomycota</taxon>
        <taxon>Pucciniomycotina</taxon>
        <taxon>Pucciniomycetes</taxon>
        <taxon>Pucciniales</taxon>
        <taxon>Pucciniaceae</taxon>
        <taxon>Puccinia</taxon>
    </lineage>
</organism>
<feature type="domain" description="Phosphomannose isomerase type I helical insertion" evidence="18">
    <location>
        <begin position="195"/>
        <end position="272"/>
    </location>
</feature>
<dbReference type="EC" id="5.3.1.8" evidence="5 12"/>
<dbReference type="EMBL" id="PGCJ01000003">
    <property type="protein sequence ID" value="PLW58446.1"/>
    <property type="molecule type" value="Genomic_DNA"/>
</dbReference>
<feature type="domain" description="Phosphomannose isomerase type I C-terminal" evidence="16">
    <location>
        <begin position="352"/>
        <end position="395"/>
    </location>
</feature>
<evidence type="ECO:0000256" key="3">
    <source>
        <dbReference type="ARBA" id="ARBA00004666"/>
    </source>
</evidence>
<dbReference type="InterPro" id="IPR011051">
    <property type="entry name" value="RmlC_Cupin_sf"/>
</dbReference>
<reference evidence="19 21" key="1">
    <citation type="submission" date="2017-11" db="EMBL/GenBank/DDBJ databases">
        <title>De novo assembly and phasing of dikaryotic genomes from two isolates of Puccinia coronata f. sp. avenae, the causal agent of oat crown rust.</title>
        <authorList>
            <person name="Miller M.E."/>
            <person name="Zhang Y."/>
            <person name="Omidvar V."/>
            <person name="Sperschneider J."/>
            <person name="Schwessinger B."/>
            <person name="Raley C."/>
            <person name="Palmer J.M."/>
            <person name="Garnica D."/>
            <person name="Upadhyaya N."/>
            <person name="Rathjen J."/>
            <person name="Taylor J.M."/>
            <person name="Park R.F."/>
            <person name="Dodds P.N."/>
            <person name="Hirsch C.D."/>
            <person name="Kianian S.F."/>
            <person name="Figueroa M."/>
        </authorList>
    </citation>
    <scope>NUCLEOTIDE SEQUENCE [LARGE SCALE GENOMIC DNA]</scope>
    <source>
        <strain evidence="19">12NC29</strain>
    </source>
</reference>
<dbReference type="STRING" id="200324.A0A2N5T475"/>
<dbReference type="PANTHER" id="PTHR10309">
    <property type="entry name" value="MANNOSE-6-PHOSPHATE ISOMERASE"/>
    <property type="match status" value="1"/>
</dbReference>
<proteinExistence type="inferred from homology"/>
<name>A0A2N5T475_9BASI</name>
<evidence type="ECO:0000256" key="7">
    <source>
        <dbReference type="ARBA" id="ARBA00022723"/>
    </source>
</evidence>
<dbReference type="CDD" id="cd07011">
    <property type="entry name" value="cupin_PMI_type_I_N"/>
    <property type="match status" value="1"/>
</dbReference>
<feature type="binding site" evidence="11">
    <location>
        <position position="105"/>
    </location>
    <ligand>
        <name>Zn(2+)</name>
        <dbReference type="ChEBI" id="CHEBI:29105"/>
    </ligand>
</feature>
<dbReference type="PANTHER" id="PTHR10309:SF0">
    <property type="entry name" value="MANNOSE-6-PHOSPHATE ISOMERASE"/>
    <property type="match status" value="1"/>
</dbReference>
<protein>
    <recommendedName>
        <fullName evidence="6 12">Mannose-6-phosphate isomerase</fullName>
        <ecNumber evidence="5 12">5.3.1.8</ecNumber>
    </recommendedName>
</protein>
<comment type="caution">
    <text evidence="19">The sequence shown here is derived from an EMBL/GenBank/DDBJ whole genome shotgun (WGS) entry which is preliminary data.</text>
</comment>
<comment type="similarity">
    <text evidence="4 13">Belongs to the mannose-6-phosphate isomerase type 1 family.</text>
</comment>
<dbReference type="InterPro" id="IPR046457">
    <property type="entry name" value="PMI_typeI_cat"/>
</dbReference>
<dbReference type="Pfam" id="PF01238">
    <property type="entry name" value="PMI_typeI_C"/>
    <property type="match status" value="1"/>
</dbReference>
<evidence type="ECO:0000256" key="8">
    <source>
        <dbReference type="ARBA" id="ARBA00022833"/>
    </source>
</evidence>
<evidence type="ECO:0000259" key="17">
    <source>
        <dbReference type="Pfam" id="PF20511"/>
    </source>
</evidence>
<evidence type="ECO:0000313" key="20">
    <source>
        <dbReference type="EMBL" id="PLW58446.1"/>
    </source>
</evidence>
<keyword evidence="7 11" id="KW-0479">Metal-binding</keyword>
<feature type="region of interest" description="Disordered" evidence="15">
    <location>
        <begin position="179"/>
        <end position="200"/>
    </location>
</feature>
<gene>
    <name evidence="20" type="ORF">PCANC_00613</name>
    <name evidence="19" type="ORF">PCANC_07459</name>
</gene>
<dbReference type="GO" id="GO:0008270">
    <property type="term" value="F:zinc ion binding"/>
    <property type="evidence" value="ECO:0007669"/>
    <property type="project" value="InterPro"/>
</dbReference>
<dbReference type="EMBL" id="PGCJ01000800">
    <property type="protein sequence ID" value="PLW20258.1"/>
    <property type="molecule type" value="Genomic_DNA"/>
</dbReference>
<comment type="function">
    <text evidence="2">Involved in the synthesis of the GDP-mannose and dolichol-phosphate-mannose required for a number of critical mannosyl transfer reactions.</text>
</comment>
<dbReference type="PROSITE" id="PS00965">
    <property type="entry name" value="PMI_I_1"/>
    <property type="match status" value="1"/>
</dbReference>
<dbReference type="PRINTS" id="PR00714">
    <property type="entry name" value="MAN6PISMRASE"/>
</dbReference>
<dbReference type="InterPro" id="IPR016305">
    <property type="entry name" value="Mannose-6-P_Isomerase"/>
</dbReference>
<dbReference type="OrthoDB" id="6605218at2759"/>
<evidence type="ECO:0000259" key="16">
    <source>
        <dbReference type="Pfam" id="PF01238"/>
    </source>
</evidence>
<dbReference type="GO" id="GO:0004476">
    <property type="term" value="F:mannose-6-phosphate isomerase activity"/>
    <property type="evidence" value="ECO:0007669"/>
    <property type="project" value="UniProtKB-EC"/>
</dbReference>
<dbReference type="Pfam" id="PF20511">
    <property type="entry name" value="PMI_typeI_cat"/>
    <property type="match status" value="1"/>
</dbReference>
<dbReference type="GO" id="GO:0009298">
    <property type="term" value="P:GDP-mannose biosynthetic process"/>
    <property type="evidence" value="ECO:0007669"/>
    <property type="project" value="UniProtKB-UniPathway"/>
</dbReference>
<evidence type="ECO:0000259" key="18">
    <source>
        <dbReference type="Pfam" id="PF20512"/>
    </source>
</evidence>
<comment type="catalytic activity">
    <reaction evidence="1 12">
        <text>D-mannose 6-phosphate = D-fructose 6-phosphate</text>
        <dbReference type="Rhea" id="RHEA:12356"/>
        <dbReference type="ChEBI" id="CHEBI:58735"/>
        <dbReference type="ChEBI" id="CHEBI:61527"/>
        <dbReference type="EC" id="5.3.1.8"/>
    </reaction>
</comment>
<dbReference type="InterPro" id="IPR046456">
    <property type="entry name" value="PMI_typeI_C"/>
</dbReference>
<evidence type="ECO:0000256" key="14">
    <source>
        <dbReference type="RuleBase" id="RU004248"/>
    </source>
</evidence>
<evidence type="ECO:0000256" key="9">
    <source>
        <dbReference type="ARBA" id="ARBA00023235"/>
    </source>
</evidence>
<dbReference type="NCBIfam" id="TIGR00218">
    <property type="entry name" value="manA"/>
    <property type="match status" value="1"/>
</dbReference>
<evidence type="ECO:0000256" key="11">
    <source>
        <dbReference type="PIRSR" id="PIRSR001480-2"/>
    </source>
</evidence>
<evidence type="ECO:0000313" key="21">
    <source>
        <dbReference type="Proteomes" id="UP000235388"/>
    </source>
</evidence>
<feature type="domain" description="Phosphomannose isomerase type I catalytic" evidence="17">
    <location>
        <begin position="5"/>
        <end position="149"/>
    </location>
</feature>
<evidence type="ECO:0000256" key="2">
    <source>
        <dbReference type="ARBA" id="ARBA00002564"/>
    </source>
</evidence>
<dbReference type="FunFam" id="1.10.441.10:FF:000001">
    <property type="entry name" value="Mannose-6-phosphate isomerase"/>
    <property type="match status" value="1"/>
</dbReference>
<evidence type="ECO:0000256" key="5">
    <source>
        <dbReference type="ARBA" id="ARBA00011956"/>
    </source>
</evidence>
<feature type="binding site" evidence="11">
    <location>
        <position position="291"/>
    </location>
    <ligand>
        <name>Zn(2+)</name>
        <dbReference type="ChEBI" id="CHEBI:29105"/>
    </ligand>
</feature>
<evidence type="ECO:0000256" key="6">
    <source>
        <dbReference type="ARBA" id="ARBA00018236"/>
    </source>
</evidence>
<feature type="binding site" evidence="11">
    <location>
        <position position="107"/>
    </location>
    <ligand>
        <name>Zn(2+)</name>
        <dbReference type="ChEBI" id="CHEBI:29105"/>
    </ligand>
</feature>
<evidence type="ECO:0000256" key="13">
    <source>
        <dbReference type="RuleBase" id="RU004189"/>
    </source>
</evidence>
<feature type="binding site" evidence="11">
    <location>
        <position position="132"/>
    </location>
    <ligand>
        <name>Zn(2+)</name>
        <dbReference type="ChEBI" id="CHEBI:29105"/>
    </ligand>
</feature>
<dbReference type="Pfam" id="PF20512">
    <property type="entry name" value="PMI_typeI_hel"/>
    <property type="match status" value="1"/>
</dbReference>